<dbReference type="InterPro" id="IPR027268">
    <property type="entry name" value="Peptidase_M4/M1_CTD_sf"/>
</dbReference>
<dbReference type="RefSeq" id="WP_202999702.1">
    <property type="nucleotide sequence ID" value="NZ_JAEMEF010000004.1"/>
</dbReference>
<dbReference type="EMBL" id="JAEMEF010000004">
    <property type="protein sequence ID" value="MBL7559454.1"/>
    <property type="molecule type" value="Genomic_DNA"/>
</dbReference>
<feature type="signal peptide" evidence="12">
    <location>
        <begin position="1"/>
        <end position="18"/>
    </location>
</feature>
<evidence type="ECO:0000313" key="16">
    <source>
        <dbReference type="Proteomes" id="UP000605013"/>
    </source>
</evidence>
<evidence type="ECO:0000259" key="13">
    <source>
        <dbReference type="Pfam" id="PF01433"/>
    </source>
</evidence>
<dbReference type="CDD" id="cd09603">
    <property type="entry name" value="M1_APN_like"/>
    <property type="match status" value="1"/>
</dbReference>
<comment type="caution">
    <text evidence="15">The sequence shown here is derived from an EMBL/GenBank/DDBJ whole genome shotgun (WGS) entry which is preliminary data.</text>
</comment>
<evidence type="ECO:0000313" key="15">
    <source>
        <dbReference type="EMBL" id="MBL7559454.1"/>
    </source>
</evidence>
<proteinExistence type="inferred from homology"/>
<keyword evidence="6" id="KW-0031">Aminopeptidase</keyword>
<dbReference type="InterPro" id="IPR050344">
    <property type="entry name" value="Peptidase_M1_aminopeptidases"/>
</dbReference>
<keyword evidence="16" id="KW-1185">Reference proteome</keyword>
<keyword evidence="11" id="KW-0482">Metalloprotease</keyword>
<comment type="catalytic activity">
    <reaction evidence="1">
        <text>Release of an N-terminal amino acid, Xaa-|-Yaa- from a peptide, amide or arylamide. Xaa is preferably Ala, but may be most amino acids including Pro (slow action). When a terminal hydrophobic residue is followed by a prolyl residue, the two may be released as an intact Xaa-Pro dipeptide.</text>
        <dbReference type="EC" id="3.4.11.2"/>
    </reaction>
</comment>
<evidence type="ECO:0000256" key="10">
    <source>
        <dbReference type="ARBA" id="ARBA00022833"/>
    </source>
</evidence>
<dbReference type="InterPro" id="IPR045357">
    <property type="entry name" value="Aminopeptidase_N-like_N"/>
</dbReference>
<keyword evidence="10" id="KW-0862">Zinc</keyword>
<sequence>MRSFLVLFFTFLCLFAKAQQTEIVDFKTINSRLVIIPEQSKVSGKLVSSFKILKDTDSIYLDAIDMKFKNVVLDNKTVFFENDLKKIVIKSKFKKNKIYKLSFDYIVYPKKAMYFVQNEKDWQVWTQDQGKYTSHWLPSIDDMNDKIEFDLSVISYTDEKVIANGKIRKRDIADNVSIWHYNMQKPMSSYLVALAIGKYDKKVITSKSGIPLELYYYPKDSLKVEPTYRYTKQLFDFLEHEIGVPYPWQNYKQIPVKDFLYSGMENTSCTIFSDDFMIDDTSFVDKNYVNVNAHELAHQWFGDLVTETSGTHHWLQEGFATYYALLAERDIFGEDYYYNQLFEYYQELKAQDSAGQSTALLNPKSSSTTFYKKGAWALHVLRKKVGDKAFKDAVKSYLNTYAYKNVETTNFITEVEKTSGQDLNTFVKDWLSSSVVLEQQIEASLKRNETASFLLTMQTDPYLSFRTDQDENYIPSSLTMSLPEGFYTIKTAVLQELLNKPDYPTYDDLITEAFQSGQIQLRQTLALGLREIPLKFQKNYESLLNDSSYVTIEAALYNLWANFPRKRNLYLDQTKSIYGFNNYNIRILWLALAIATPNFEQEKTESFYNELVSYSDPNQPFSRRQSAFDTMSSLGLFNQQALTNLLEATKHHNWRFKSFAKQVVEMLSENEKYKSLISNLQDNQKQ</sequence>
<evidence type="ECO:0000259" key="14">
    <source>
        <dbReference type="Pfam" id="PF17900"/>
    </source>
</evidence>
<organism evidence="15 16">
    <name type="scientific">Olleya sediminilitoris</name>
    <dbReference type="NCBI Taxonomy" id="2795739"/>
    <lineage>
        <taxon>Bacteria</taxon>
        <taxon>Pseudomonadati</taxon>
        <taxon>Bacteroidota</taxon>
        <taxon>Flavobacteriia</taxon>
        <taxon>Flavobacteriales</taxon>
        <taxon>Flavobacteriaceae</taxon>
    </lineage>
</organism>
<keyword evidence="8" id="KW-0479">Metal-binding</keyword>
<evidence type="ECO:0000256" key="4">
    <source>
        <dbReference type="ARBA" id="ARBA00012564"/>
    </source>
</evidence>
<feature type="domain" description="Peptidase M1 membrane alanine aminopeptidase" evidence="13">
    <location>
        <begin position="230"/>
        <end position="430"/>
    </location>
</feature>
<dbReference type="Pfam" id="PF17900">
    <property type="entry name" value="Peptidase_M1_N"/>
    <property type="match status" value="1"/>
</dbReference>
<dbReference type="Pfam" id="PF01433">
    <property type="entry name" value="Peptidase_M1"/>
    <property type="match status" value="1"/>
</dbReference>
<comment type="similarity">
    <text evidence="3">Belongs to the peptidase M1 family.</text>
</comment>
<dbReference type="PANTHER" id="PTHR11533:SF174">
    <property type="entry name" value="PUROMYCIN-SENSITIVE AMINOPEPTIDASE-RELATED"/>
    <property type="match status" value="1"/>
</dbReference>
<protein>
    <recommendedName>
        <fullName evidence="5">Aminopeptidase N</fullName>
        <ecNumber evidence="4">3.4.11.2</ecNumber>
    </recommendedName>
</protein>
<dbReference type="EC" id="3.4.11.2" evidence="4"/>
<keyword evidence="7" id="KW-0645">Protease</keyword>
<dbReference type="PRINTS" id="PR00756">
    <property type="entry name" value="ALADIPTASE"/>
</dbReference>
<evidence type="ECO:0000256" key="1">
    <source>
        <dbReference type="ARBA" id="ARBA00000098"/>
    </source>
</evidence>
<feature type="chain" id="PRO_5046266507" description="Aminopeptidase N" evidence="12">
    <location>
        <begin position="19"/>
        <end position="686"/>
    </location>
</feature>
<evidence type="ECO:0000256" key="2">
    <source>
        <dbReference type="ARBA" id="ARBA00001947"/>
    </source>
</evidence>
<accession>A0ABS1WJZ8</accession>
<evidence type="ECO:0000256" key="11">
    <source>
        <dbReference type="ARBA" id="ARBA00023049"/>
    </source>
</evidence>
<keyword evidence="9" id="KW-0378">Hydrolase</keyword>
<evidence type="ECO:0000256" key="7">
    <source>
        <dbReference type="ARBA" id="ARBA00022670"/>
    </source>
</evidence>
<evidence type="ECO:0000256" key="8">
    <source>
        <dbReference type="ARBA" id="ARBA00022723"/>
    </source>
</evidence>
<dbReference type="Proteomes" id="UP000605013">
    <property type="component" value="Unassembled WGS sequence"/>
</dbReference>
<gene>
    <name evidence="15" type="ORF">JAO71_06500</name>
</gene>
<dbReference type="SUPFAM" id="SSF55486">
    <property type="entry name" value="Metalloproteases ('zincins'), catalytic domain"/>
    <property type="match status" value="1"/>
</dbReference>
<dbReference type="Gene3D" id="2.60.40.1730">
    <property type="entry name" value="tricorn interacting facor f3 domain"/>
    <property type="match status" value="1"/>
</dbReference>
<dbReference type="PANTHER" id="PTHR11533">
    <property type="entry name" value="PROTEASE M1 ZINC METALLOPROTEASE"/>
    <property type="match status" value="1"/>
</dbReference>
<name>A0ABS1WJZ8_9FLAO</name>
<evidence type="ECO:0000256" key="12">
    <source>
        <dbReference type="SAM" id="SignalP"/>
    </source>
</evidence>
<reference evidence="15 16" key="1">
    <citation type="submission" date="2020-12" db="EMBL/GenBank/DDBJ databases">
        <title>Olleya sediminilitoris sp. nov., isolated from a tidal flat.</title>
        <authorList>
            <person name="Park S."/>
            <person name="Yoon J.-H."/>
        </authorList>
    </citation>
    <scope>NUCLEOTIDE SEQUENCE [LARGE SCALE GENOMIC DNA]</scope>
    <source>
        <strain evidence="15 16">YSTF-M6</strain>
    </source>
</reference>
<dbReference type="InterPro" id="IPR001930">
    <property type="entry name" value="Peptidase_M1"/>
</dbReference>
<evidence type="ECO:0000256" key="5">
    <source>
        <dbReference type="ARBA" id="ARBA00015611"/>
    </source>
</evidence>
<dbReference type="InterPro" id="IPR014782">
    <property type="entry name" value="Peptidase_M1_dom"/>
</dbReference>
<evidence type="ECO:0000256" key="3">
    <source>
        <dbReference type="ARBA" id="ARBA00010136"/>
    </source>
</evidence>
<dbReference type="SUPFAM" id="SSF63737">
    <property type="entry name" value="Leukotriene A4 hydrolase N-terminal domain"/>
    <property type="match status" value="1"/>
</dbReference>
<evidence type="ECO:0000256" key="6">
    <source>
        <dbReference type="ARBA" id="ARBA00022438"/>
    </source>
</evidence>
<comment type="cofactor">
    <cofactor evidence="2">
        <name>Zn(2+)</name>
        <dbReference type="ChEBI" id="CHEBI:29105"/>
    </cofactor>
</comment>
<dbReference type="InterPro" id="IPR042097">
    <property type="entry name" value="Aminopeptidase_N-like_N_sf"/>
</dbReference>
<feature type="domain" description="Aminopeptidase N-like N-terminal" evidence="14">
    <location>
        <begin position="32"/>
        <end position="191"/>
    </location>
</feature>
<dbReference type="Gene3D" id="1.10.390.10">
    <property type="entry name" value="Neutral Protease Domain 2"/>
    <property type="match status" value="1"/>
</dbReference>
<evidence type="ECO:0000256" key="9">
    <source>
        <dbReference type="ARBA" id="ARBA00022801"/>
    </source>
</evidence>
<keyword evidence="12" id="KW-0732">Signal</keyword>